<dbReference type="InterPro" id="IPR014912">
    <property type="entry name" value="Sep15_SelM_dom"/>
</dbReference>
<dbReference type="GO" id="GO:0005788">
    <property type="term" value="C:endoplasmic reticulum lumen"/>
    <property type="evidence" value="ECO:0007669"/>
    <property type="project" value="UniProtKB-SubCell"/>
</dbReference>
<organism evidence="9 10">
    <name type="scientific">Capsaspora owczarzaki (strain ATCC 30864)</name>
    <dbReference type="NCBI Taxonomy" id="595528"/>
    <lineage>
        <taxon>Eukaryota</taxon>
        <taxon>Filasterea</taxon>
        <taxon>Capsaspora</taxon>
    </lineage>
</organism>
<dbReference type="PANTHER" id="PTHR13077">
    <property type="entry name" value="SELENOPROTEIN F"/>
    <property type="match status" value="1"/>
</dbReference>
<keyword evidence="3 7" id="KW-0732">Signal</keyword>
<dbReference type="PANTHER" id="PTHR13077:SF6">
    <property type="entry name" value="SELENOPROTEIN F"/>
    <property type="match status" value="1"/>
</dbReference>
<keyword evidence="10" id="KW-1185">Reference proteome</keyword>
<accession>A0A0D2UML4</accession>
<dbReference type="AlphaFoldDB" id="A0A0D2UML4"/>
<dbReference type="InParanoid" id="A0A0D2UML4"/>
<evidence type="ECO:0000256" key="6">
    <source>
        <dbReference type="ARBA" id="ARBA00040775"/>
    </source>
</evidence>
<evidence type="ECO:0000256" key="7">
    <source>
        <dbReference type="SAM" id="SignalP"/>
    </source>
</evidence>
<sequence>MHIRSFALSVLLLALTIAAERANAASPSSSSSSSSSCRDLGFSSSLLASSCSSCDNLDTFSLGFMKSDCLRCCQSEMSSEERIMSAKSGRIHIEVCQCNWARYPDIKDFITQDAVNFPKLEVQYKSGVLPQLVATNSAGQEVDRKPIGAWKRDVLKEYLTTVFS</sequence>
<proteinExistence type="inferred from homology"/>
<feature type="domain" description="Selenoprotein F/M" evidence="8">
    <location>
        <begin position="93"/>
        <end position="161"/>
    </location>
</feature>
<keyword evidence="4" id="KW-0256">Endoplasmic reticulum</keyword>
<protein>
    <recommendedName>
        <fullName evidence="6">Selenoprotein F</fullName>
    </recommendedName>
</protein>
<dbReference type="SUPFAM" id="SSF52833">
    <property type="entry name" value="Thioredoxin-like"/>
    <property type="match status" value="1"/>
</dbReference>
<evidence type="ECO:0000313" key="10">
    <source>
        <dbReference type="Proteomes" id="UP000008743"/>
    </source>
</evidence>
<evidence type="ECO:0000259" key="8">
    <source>
        <dbReference type="Pfam" id="PF08806"/>
    </source>
</evidence>
<dbReference type="InterPro" id="IPR036249">
    <property type="entry name" value="Thioredoxin-like_sf"/>
</dbReference>
<evidence type="ECO:0000256" key="4">
    <source>
        <dbReference type="ARBA" id="ARBA00022824"/>
    </source>
</evidence>
<dbReference type="EMBL" id="KE346371">
    <property type="protein sequence ID" value="KJE96286.1"/>
    <property type="molecule type" value="Genomic_DNA"/>
</dbReference>
<dbReference type="eggNOG" id="KOG3384">
    <property type="taxonomic scope" value="Eukaryota"/>
</dbReference>
<evidence type="ECO:0000313" key="9">
    <source>
        <dbReference type="EMBL" id="KJE96286.1"/>
    </source>
</evidence>
<dbReference type="InterPro" id="IPR039992">
    <property type="entry name" value="Sep15_SelM"/>
</dbReference>
<dbReference type="PhylomeDB" id="A0A0D2UML4"/>
<gene>
    <name evidence="9" type="ORF">CAOG_006629</name>
</gene>
<evidence type="ECO:0000256" key="1">
    <source>
        <dbReference type="ARBA" id="ARBA00004319"/>
    </source>
</evidence>
<dbReference type="Proteomes" id="UP000008743">
    <property type="component" value="Unassembled WGS sequence"/>
</dbReference>
<dbReference type="Pfam" id="PF08806">
    <property type="entry name" value="Sep15_SelM"/>
    <property type="match status" value="1"/>
</dbReference>
<reference evidence="10" key="1">
    <citation type="submission" date="2011-02" db="EMBL/GenBank/DDBJ databases">
        <title>The Genome Sequence of Capsaspora owczarzaki ATCC 30864.</title>
        <authorList>
            <person name="Russ C."/>
            <person name="Cuomo C."/>
            <person name="Burger G."/>
            <person name="Gray M.W."/>
            <person name="Holland P.W.H."/>
            <person name="King N."/>
            <person name="Lang F.B.F."/>
            <person name="Roger A.J."/>
            <person name="Ruiz-Trillo I."/>
            <person name="Young S.K."/>
            <person name="Zeng Q."/>
            <person name="Gargeya S."/>
            <person name="Alvarado L."/>
            <person name="Berlin A."/>
            <person name="Chapman S.B."/>
            <person name="Chen Z."/>
            <person name="Freedman E."/>
            <person name="Gellesch M."/>
            <person name="Goldberg J."/>
            <person name="Griggs A."/>
            <person name="Gujja S."/>
            <person name="Heilman E."/>
            <person name="Heiman D."/>
            <person name="Howarth C."/>
            <person name="Mehta T."/>
            <person name="Neiman D."/>
            <person name="Pearson M."/>
            <person name="Roberts A."/>
            <person name="Saif S."/>
            <person name="Shea T."/>
            <person name="Shenoy N."/>
            <person name="Sisk P."/>
            <person name="Stolte C."/>
            <person name="Sykes S."/>
            <person name="White J."/>
            <person name="Yandava C."/>
            <person name="Haas B."/>
            <person name="Nusbaum C."/>
            <person name="Birren B."/>
        </authorList>
    </citation>
    <scope>NUCLEOTIDE SEQUENCE</scope>
    <source>
        <strain evidence="10">ATCC 30864</strain>
    </source>
</reference>
<dbReference type="OrthoDB" id="1910009at2759"/>
<evidence type="ECO:0000256" key="3">
    <source>
        <dbReference type="ARBA" id="ARBA00022729"/>
    </source>
</evidence>
<feature type="chain" id="PRO_5002253594" description="Selenoprotein F" evidence="7">
    <location>
        <begin position="25"/>
        <end position="164"/>
    </location>
</feature>
<feature type="signal peptide" evidence="7">
    <location>
        <begin position="1"/>
        <end position="24"/>
    </location>
</feature>
<comment type="similarity">
    <text evidence="2">Belongs to the selenoprotein M/F family.</text>
</comment>
<dbReference type="GO" id="GO:0016491">
    <property type="term" value="F:oxidoreductase activity"/>
    <property type="evidence" value="ECO:0007669"/>
    <property type="project" value="TreeGrafter"/>
</dbReference>
<dbReference type="InterPro" id="IPR038219">
    <property type="entry name" value="Sep15/SelM_sf"/>
</dbReference>
<comment type="subcellular location">
    <subcellularLocation>
        <location evidence="1">Endoplasmic reticulum lumen</location>
    </subcellularLocation>
</comment>
<dbReference type="STRING" id="595528.A0A0D2UML4"/>
<evidence type="ECO:0000256" key="2">
    <source>
        <dbReference type="ARBA" id="ARBA00005742"/>
    </source>
</evidence>
<dbReference type="Gene3D" id="3.40.30.50">
    <property type="entry name" value="Sep15/SelM thioredoxin-like domain, active-site redox motif"/>
    <property type="match status" value="1"/>
</dbReference>
<keyword evidence="5" id="KW-0712">Selenocysteine</keyword>
<evidence type="ECO:0000256" key="5">
    <source>
        <dbReference type="ARBA" id="ARBA00022933"/>
    </source>
</evidence>
<name>A0A0D2UML4_CAPO3</name>